<dbReference type="SMART" id="SM00388">
    <property type="entry name" value="HisKA"/>
    <property type="match status" value="1"/>
</dbReference>
<dbReference type="InterPro" id="IPR003661">
    <property type="entry name" value="HisK_dim/P_dom"/>
</dbReference>
<feature type="domain" description="Histidine kinase" evidence="15">
    <location>
        <begin position="335"/>
        <end position="537"/>
    </location>
</feature>
<feature type="transmembrane region" description="Helical" evidence="14">
    <location>
        <begin position="12"/>
        <end position="34"/>
    </location>
</feature>
<dbReference type="SUPFAM" id="SSF55874">
    <property type="entry name" value="ATPase domain of HSP90 chaperone/DNA topoisomerase II/histidine kinase"/>
    <property type="match status" value="1"/>
</dbReference>
<dbReference type="GO" id="GO:0005886">
    <property type="term" value="C:plasma membrane"/>
    <property type="evidence" value="ECO:0007669"/>
    <property type="project" value="UniProtKB-SubCell"/>
</dbReference>
<evidence type="ECO:0000256" key="13">
    <source>
        <dbReference type="ARBA" id="ARBA00023136"/>
    </source>
</evidence>
<dbReference type="RefSeq" id="WP_154477624.1">
    <property type="nucleotide sequence ID" value="NZ_VULY01000018.1"/>
</dbReference>
<name>A0A6N7UST2_9FIRM</name>
<evidence type="ECO:0000256" key="9">
    <source>
        <dbReference type="ARBA" id="ARBA00022777"/>
    </source>
</evidence>
<organism evidence="16 17">
    <name type="scientific">Suipraeoptans intestinalis</name>
    <dbReference type="NCBI Taxonomy" id="2606628"/>
    <lineage>
        <taxon>Bacteria</taxon>
        <taxon>Bacillati</taxon>
        <taxon>Bacillota</taxon>
        <taxon>Clostridia</taxon>
        <taxon>Lachnospirales</taxon>
        <taxon>Lachnospiraceae</taxon>
        <taxon>Suipraeoptans</taxon>
    </lineage>
</organism>
<keyword evidence="7 14" id="KW-0812">Transmembrane</keyword>
<protein>
    <recommendedName>
        <fullName evidence="3">histidine kinase</fullName>
        <ecNumber evidence="3">2.7.13.3</ecNumber>
    </recommendedName>
</protein>
<evidence type="ECO:0000256" key="1">
    <source>
        <dbReference type="ARBA" id="ARBA00000085"/>
    </source>
</evidence>
<dbReference type="InterPro" id="IPR050398">
    <property type="entry name" value="HssS/ArlS-like"/>
</dbReference>
<keyword evidence="9 16" id="KW-0418">Kinase</keyword>
<dbReference type="Proteomes" id="UP000434409">
    <property type="component" value="Unassembled WGS sequence"/>
</dbReference>
<dbReference type="PROSITE" id="PS50109">
    <property type="entry name" value="HIS_KIN"/>
    <property type="match status" value="1"/>
</dbReference>
<dbReference type="AlphaFoldDB" id="A0A6N7UST2"/>
<dbReference type="InterPro" id="IPR003594">
    <property type="entry name" value="HATPase_dom"/>
</dbReference>
<keyword evidence="12" id="KW-0902">Two-component regulatory system</keyword>
<dbReference type="Pfam" id="PF00512">
    <property type="entry name" value="HisKA"/>
    <property type="match status" value="1"/>
</dbReference>
<keyword evidence="6" id="KW-0808">Transferase</keyword>
<keyword evidence="5" id="KW-0597">Phosphoprotein</keyword>
<evidence type="ECO:0000256" key="10">
    <source>
        <dbReference type="ARBA" id="ARBA00022840"/>
    </source>
</evidence>
<dbReference type="InterPro" id="IPR036890">
    <property type="entry name" value="HATPase_C_sf"/>
</dbReference>
<comment type="catalytic activity">
    <reaction evidence="1">
        <text>ATP + protein L-histidine = ADP + protein N-phospho-L-histidine.</text>
        <dbReference type="EC" id="2.7.13.3"/>
    </reaction>
</comment>
<feature type="transmembrane region" description="Helical" evidence="14">
    <location>
        <begin position="246"/>
        <end position="264"/>
    </location>
</feature>
<evidence type="ECO:0000256" key="3">
    <source>
        <dbReference type="ARBA" id="ARBA00012438"/>
    </source>
</evidence>
<evidence type="ECO:0000259" key="15">
    <source>
        <dbReference type="PROSITE" id="PS50109"/>
    </source>
</evidence>
<accession>A0A6N7UST2</accession>
<keyword evidence="10" id="KW-0067">ATP-binding</keyword>
<comment type="subcellular location">
    <subcellularLocation>
        <location evidence="2">Cell membrane</location>
        <topology evidence="2">Multi-pass membrane protein</topology>
    </subcellularLocation>
</comment>
<keyword evidence="17" id="KW-1185">Reference proteome</keyword>
<evidence type="ECO:0000313" key="17">
    <source>
        <dbReference type="Proteomes" id="UP000434409"/>
    </source>
</evidence>
<keyword evidence="8" id="KW-0547">Nucleotide-binding</keyword>
<dbReference type="Gene3D" id="1.10.287.130">
    <property type="match status" value="1"/>
</dbReference>
<evidence type="ECO:0000256" key="4">
    <source>
        <dbReference type="ARBA" id="ARBA00022475"/>
    </source>
</evidence>
<evidence type="ECO:0000256" key="14">
    <source>
        <dbReference type="SAM" id="Phobius"/>
    </source>
</evidence>
<dbReference type="GO" id="GO:0000155">
    <property type="term" value="F:phosphorelay sensor kinase activity"/>
    <property type="evidence" value="ECO:0007669"/>
    <property type="project" value="InterPro"/>
</dbReference>
<evidence type="ECO:0000256" key="6">
    <source>
        <dbReference type="ARBA" id="ARBA00022679"/>
    </source>
</evidence>
<evidence type="ECO:0000256" key="2">
    <source>
        <dbReference type="ARBA" id="ARBA00004651"/>
    </source>
</evidence>
<sequence>MKLGRKTLMYSLILGVLVAVLLLVHMVILLPALYVDYQESNNRETVKAVHMAALENKEQGKKKLKGQSGTVISVHIPKDKDVITFVSPFASGTVRIKEERINAVVSRYKRYLLKAGKDEKLAEQLREKIKWNKKTEKLTIKDPELKKDLKMFEAYVSRMQAQMAEGTGLEADIQWTTYESTDGDIAYQQIGDNTVMLEMGVMDISQKEEYKTYVVCSVRKDGIYITAASKMIPRINDILPVILQNLPMIIAVLFVIVLAGSLLFSRRLVEPVVRIQQYTAAAKEGTESILLPPAVKGGDELAELADNVRDLYETKQRQYQRLSEISQRKEVFLRASSHRLKTPIAATLLLVEGMIQRVGRYADYETYLPKVKEQLQSMQRMIEDVLYMNKAEQDPMPVMVPVRKLIDGMVEKTAPQRRERRLSVEVTGEAVWKTDEDMLEHILDNLIGNAVQYTEEGGRIRITVFPEGFRIENEPAHIETELLSLVKEPFVSGNTEGDAHGLGLYLTDFYAGLLGMECRIENTEQGVAVVLEYRREEAGYAGV</sequence>
<keyword evidence="4" id="KW-1003">Cell membrane</keyword>
<keyword evidence="11 14" id="KW-1133">Transmembrane helix</keyword>
<proteinExistence type="predicted"/>
<evidence type="ECO:0000256" key="12">
    <source>
        <dbReference type="ARBA" id="ARBA00023012"/>
    </source>
</evidence>
<evidence type="ECO:0000256" key="8">
    <source>
        <dbReference type="ARBA" id="ARBA00022741"/>
    </source>
</evidence>
<gene>
    <name evidence="16" type="ORF">FYJ34_07845</name>
</gene>
<evidence type="ECO:0000313" key="16">
    <source>
        <dbReference type="EMBL" id="MSR94171.1"/>
    </source>
</evidence>
<dbReference type="Gene3D" id="6.10.340.10">
    <property type="match status" value="1"/>
</dbReference>
<reference evidence="16 17" key="1">
    <citation type="submission" date="2019-08" db="EMBL/GenBank/DDBJ databases">
        <title>In-depth cultivation of the pig gut microbiome towards novel bacterial diversity and tailored functional studies.</title>
        <authorList>
            <person name="Wylensek D."/>
            <person name="Hitch T.C.A."/>
            <person name="Clavel T."/>
        </authorList>
    </citation>
    <scope>NUCLEOTIDE SEQUENCE [LARGE SCALE GENOMIC DNA]</scope>
    <source>
        <strain evidence="16 17">68-1-5</strain>
    </source>
</reference>
<dbReference type="Pfam" id="PF02518">
    <property type="entry name" value="HATPase_c"/>
    <property type="match status" value="1"/>
</dbReference>
<dbReference type="PANTHER" id="PTHR45528">
    <property type="entry name" value="SENSOR HISTIDINE KINASE CPXA"/>
    <property type="match status" value="1"/>
</dbReference>
<comment type="caution">
    <text evidence="16">The sequence shown here is derived from an EMBL/GenBank/DDBJ whole genome shotgun (WGS) entry which is preliminary data.</text>
</comment>
<evidence type="ECO:0000256" key="5">
    <source>
        <dbReference type="ARBA" id="ARBA00022553"/>
    </source>
</evidence>
<dbReference type="GO" id="GO:0005524">
    <property type="term" value="F:ATP binding"/>
    <property type="evidence" value="ECO:0007669"/>
    <property type="project" value="UniProtKB-KW"/>
</dbReference>
<dbReference type="EC" id="2.7.13.3" evidence="3"/>
<dbReference type="PANTHER" id="PTHR45528:SF1">
    <property type="entry name" value="SENSOR HISTIDINE KINASE CPXA"/>
    <property type="match status" value="1"/>
</dbReference>
<dbReference type="InterPro" id="IPR005467">
    <property type="entry name" value="His_kinase_dom"/>
</dbReference>
<evidence type="ECO:0000256" key="11">
    <source>
        <dbReference type="ARBA" id="ARBA00022989"/>
    </source>
</evidence>
<dbReference type="InterPro" id="IPR036097">
    <property type="entry name" value="HisK_dim/P_sf"/>
</dbReference>
<dbReference type="EMBL" id="VULY01000018">
    <property type="protein sequence ID" value="MSR94171.1"/>
    <property type="molecule type" value="Genomic_DNA"/>
</dbReference>
<keyword evidence="13 14" id="KW-0472">Membrane</keyword>
<dbReference type="SUPFAM" id="SSF47384">
    <property type="entry name" value="Homodimeric domain of signal transducing histidine kinase"/>
    <property type="match status" value="1"/>
</dbReference>
<evidence type="ECO:0000256" key="7">
    <source>
        <dbReference type="ARBA" id="ARBA00022692"/>
    </source>
</evidence>
<dbReference type="Gene3D" id="3.30.565.10">
    <property type="entry name" value="Histidine kinase-like ATPase, C-terminal domain"/>
    <property type="match status" value="1"/>
</dbReference>
<dbReference type="SMART" id="SM00387">
    <property type="entry name" value="HATPase_c"/>
    <property type="match status" value="1"/>
</dbReference>
<dbReference type="CDD" id="cd00082">
    <property type="entry name" value="HisKA"/>
    <property type="match status" value="1"/>
</dbReference>